<dbReference type="PROSITE" id="PS51370">
    <property type="entry name" value="R"/>
    <property type="match status" value="1"/>
</dbReference>
<keyword evidence="2" id="KW-0217">Developmental protein</keyword>
<dbReference type="Pfam" id="PF03634">
    <property type="entry name" value="TCP"/>
    <property type="match status" value="1"/>
</dbReference>
<feature type="region of interest" description="Disordered" evidence="7">
    <location>
        <begin position="111"/>
        <end position="134"/>
    </location>
</feature>
<dbReference type="InterPro" id="IPR017887">
    <property type="entry name" value="TF_TCP_subgr"/>
</dbReference>
<keyword evidence="11" id="KW-1185">Reference proteome</keyword>
<dbReference type="eggNOG" id="ENOG502QUQ6">
    <property type="taxonomic scope" value="Eukaryota"/>
</dbReference>
<evidence type="ECO:0000259" key="8">
    <source>
        <dbReference type="PROSITE" id="PS51369"/>
    </source>
</evidence>
<dbReference type="InterPro" id="IPR017888">
    <property type="entry name" value="CYC/TB1_R_domain"/>
</dbReference>
<evidence type="ECO:0000256" key="6">
    <source>
        <dbReference type="ARBA" id="ARBA00023242"/>
    </source>
</evidence>
<evidence type="ECO:0000259" key="9">
    <source>
        <dbReference type="PROSITE" id="PS51370"/>
    </source>
</evidence>
<feature type="domain" description="R" evidence="9">
    <location>
        <begin position="233"/>
        <end position="252"/>
    </location>
</feature>
<evidence type="ECO:0000313" key="10">
    <source>
        <dbReference type="EMBL" id="EOA35313.1"/>
    </source>
</evidence>
<evidence type="ECO:0000256" key="3">
    <source>
        <dbReference type="ARBA" id="ARBA00023015"/>
    </source>
</evidence>
<keyword evidence="4" id="KW-0238">DNA-binding</keyword>
<dbReference type="OrthoDB" id="1896834at2759"/>
<accession>R0IEY8</accession>
<feature type="domain" description="TCP" evidence="8">
    <location>
        <begin position="129"/>
        <end position="187"/>
    </location>
</feature>
<keyword evidence="6" id="KW-0539">Nucleus</keyword>
<dbReference type="PANTHER" id="PTHR31072">
    <property type="entry name" value="TRANSCRIPTION FACTOR TCP4-RELATED"/>
    <property type="match status" value="1"/>
</dbReference>
<keyword evidence="3" id="KW-0805">Transcription regulation</keyword>
<evidence type="ECO:0000256" key="4">
    <source>
        <dbReference type="ARBA" id="ARBA00023125"/>
    </source>
</evidence>
<dbReference type="EMBL" id="KB870806">
    <property type="protein sequence ID" value="EOA35313.1"/>
    <property type="molecule type" value="Genomic_DNA"/>
</dbReference>
<evidence type="ECO:0000256" key="7">
    <source>
        <dbReference type="SAM" id="MobiDB-lite"/>
    </source>
</evidence>
<sequence>EKEDSVFLPVSLFNLMFPSLDTNGYVLFDTFSPRQTTILPPFTTHIQSPSSNHHFPSPSFSFSPDFLENADESFLLSQFLFQEQDAAANVVESPRKVCKKLEKKKHNDKCVEEDTTSSEKVSERRMAKKRDRHSKICTAQGPRDRRMRLSLQIARRFFDLQDMLGFDKASKTIEWLFSKSKASIKQLKESVAASEGGEDDEHSQANEKAKDEILKVKVSKRRTKTMESSCKMKELRERARKRARERTITKMKMRLSGLVDTSETISDPQQATREIKISNGAQVLDGKNQEQEWSTNVNMVEYQMDSVSIIEKFLGLTSESSSSSIFGDSEESNTNLSSIRGVVAPSEHNTASIASVDEETNPISSFSLYDYLCY</sequence>
<comment type="subcellular location">
    <subcellularLocation>
        <location evidence="1">Nucleus</location>
    </subcellularLocation>
</comment>
<feature type="region of interest" description="Disordered" evidence="7">
    <location>
        <begin position="191"/>
        <end position="211"/>
    </location>
</feature>
<name>R0IEY8_9BRAS</name>
<evidence type="ECO:0008006" key="12">
    <source>
        <dbReference type="Google" id="ProtNLM"/>
    </source>
</evidence>
<dbReference type="KEGG" id="crb:17896626"/>
<dbReference type="PANTHER" id="PTHR31072:SF87">
    <property type="entry name" value="TRANSCRIPTION FACTOR TCP12"/>
    <property type="match status" value="1"/>
</dbReference>
<organism evidence="10 11">
    <name type="scientific">Capsella rubella</name>
    <dbReference type="NCBI Taxonomy" id="81985"/>
    <lineage>
        <taxon>Eukaryota</taxon>
        <taxon>Viridiplantae</taxon>
        <taxon>Streptophyta</taxon>
        <taxon>Embryophyta</taxon>
        <taxon>Tracheophyta</taxon>
        <taxon>Spermatophyta</taxon>
        <taxon>Magnoliopsida</taxon>
        <taxon>eudicotyledons</taxon>
        <taxon>Gunneridae</taxon>
        <taxon>Pentapetalae</taxon>
        <taxon>rosids</taxon>
        <taxon>malvids</taxon>
        <taxon>Brassicales</taxon>
        <taxon>Brassicaceae</taxon>
        <taxon>Camelineae</taxon>
        <taxon>Capsella</taxon>
    </lineage>
</organism>
<proteinExistence type="predicted"/>
<dbReference type="AlphaFoldDB" id="R0IEY8"/>
<evidence type="ECO:0000256" key="5">
    <source>
        <dbReference type="ARBA" id="ARBA00023163"/>
    </source>
</evidence>
<dbReference type="InterPro" id="IPR005333">
    <property type="entry name" value="Transcription_factor_TCP"/>
</dbReference>
<dbReference type="STRING" id="81985.R0IEY8"/>
<evidence type="ECO:0000256" key="1">
    <source>
        <dbReference type="ARBA" id="ARBA00004123"/>
    </source>
</evidence>
<reference evidence="11" key="1">
    <citation type="journal article" date="2013" name="Nat. Genet.">
        <title>The Capsella rubella genome and the genomic consequences of rapid mating system evolution.</title>
        <authorList>
            <person name="Slotte T."/>
            <person name="Hazzouri K.M."/>
            <person name="Agren J.A."/>
            <person name="Koenig D."/>
            <person name="Maumus F."/>
            <person name="Guo Y.L."/>
            <person name="Steige K."/>
            <person name="Platts A.E."/>
            <person name="Escobar J.S."/>
            <person name="Newman L.K."/>
            <person name="Wang W."/>
            <person name="Mandakova T."/>
            <person name="Vello E."/>
            <person name="Smith L.M."/>
            <person name="Henz S.R."/>
            <person name="Steffen J."/>
            <person name="Takuno S."/>
            <person name="Brandvain Y."/>
            <person name="Coop G."/>
            <person name="Andolfatto P."/>
            <person name="Hu T.T."/>
            <person name="Blanchette M."/>
            <person name="Clark R.M."/>
            <person name="Quesneville H."/>
            <person name="Nordborg M."/>
            <person name="Gaut B.S."/>
            <person name="Lysak M.A."/>
            <person name="Jenkins J."/>
            <person name="Grimwood J."/>
            <person name="Chapman J."/>
            <person name="Prochnik S."/>
            <person name="Shu S."/>
            <person name="Rokhsar D."/>
            <person name="Schmutz J."/>
            <person name="Weigel D."/>
            <person name="Wright S.I."/>
        </authorList>
    </citation>
    <scope>NUCLEOTIDE SEQUENCE [LARGE SCALE GENOMIC DNA]</scope>
    <source>
        <strain evidence="11">cv. Monte Gargano</strain>
    </source>
</reference>
<keyword evidence="5" id="KW-0804">Transcription</keyword>
<gene>
    <name evidence="10" type="ORF">CARUB_v10020487mg</name>
</gene>
<dbReference type="GO" id="GO:0003700">
    <property type="term" value="F:DNA-binding transcription factor activity"/>
    <property type="evidence" value="ECO:0007669"/>
    <property type="project" value="InterPro"/>
</dbReference>
<dbReference type="GO" id="GO:0005634">
    <property type="term" value="C:nucleus"/>
    <property type="evidence" value="ECO:0007669"/>
    <property type="project" value="UniProtKB-SubCell"/>
</dbReference>
<dbReference type="GO" id="GO:2000032">
    <property type="term" value="P:regulation of secondary shoot formation"/>
    <property type="evidence" value="ECO:0007669"/>
    <property type="project" value="TreeGrafter"/>
</dbReference>
<feature type="non-terminal residue" evidence="10">
    <location>
        <position position="1"/>
    </location>
</feature>
<dbReference type="GO" id="GO:0043565">
    <property type="term" value="F:sequence-specific DNA binding"/>
    <property type="evidence" value="ECO:0007669"/>
    <property type="project" value="TreeGrafter"/>
</dbReference>
<dbReference type="PROSITE" id="PS51369">
    <property type="entry name" value="TCP"/>
    <property type="match status" value="1"/>
</dbReference>
<evidence type="ECO:0000256" key="2">
    <source>
        <dbReference type="ARBA" id="ARBA00022473"/>
    </source>
</evidence>
<feature type="compositionally biased region" description="Basic and acidic residues" evidence="7">
    <location>
        <begin position="202"/>
        <end position="211"/>
    </location>
</feature>
<evidence type="ECO:0000313" key="11">
    <source>
        <dbReference type="Proteomes" id="UP000029121"/>
    </source>
</evidence>
<protein>
    <recommendedName>
        <fullName evidence="12">TCP12</fullName>
    </recommendedName>
</protein>
<dbReference type="Proteomes" id="UP000029121">
    <property type="component" value="Unassembled WGS sequence"/>
</dbReference>